<accession>A0ACB9LP87</accession>
<dbReference type="Proteomes" id="UP001057402">
    <property type="component" value="Chromosome 11"/>
</dbReference>
<name>A0ACB9LP87_9MYRT</name>
<reference evidence="2" key="1">
    <citation type="journal article" date="2023" name="Front. Plant Sci.">
        <title>Chromosomal-level genome assembly of Melastoma candidum provides insights into trichome evolution.</title>
        <authorList>
            <person name="Zhong Y."/>
            <person name="Wu W."/>
            <person name="Sun C."/>
            <person name="Zou P."/>
            <person name="Liu Y."/>
            <person name="Dai S."/>
            <person name="Zhou R."/>
        </authorList>
    </citation>
    <scope>NUCLEOTIDE SEQUENCE [LARGE SCALE GENOMIC DNA]</scope>
</reference>
<keyword evidence="2" id="KW-1185">Reference proteome</keyword>
<sequence length="100" mass="10636">MLKREGRRAAVADRAREAGKWARRRLTCGGRPLGGRRSAVVDLVSSSSEKLRWGATLGQADHGATGEWVRRGGSDLKAVGDGLLGCHRRKAGRLATAESG</sequence>
<comment type="caution">
    <text evidence="1">The sequence shown here is derived from an EMBL/GenBank/DDBJ whole genome shotgun (WGS) entry which is preliminary data.</text>
</comment>
<evidence type="ECO:0000313" key="1">
    <source>
        <dbReference type="EMBL" id="KAI4312818.1"/>
    </source>
</evidence>
<organism evidence="1 2">
    <name type="scientific">Melastoma candidum</name>
    <dbReference type="NCBI Taxonomy" id="119954"/>
    <lineage>
        <taxon>Eukaryota</taxon>
        <taxon>Viridiplantae</taxon>
        <taxon>Streptophyta</taxon>
        <taxon>Embryophyta</taxon>
        <taxon>Tracheophyta</taxon>
        <taxon>Spermatophyta</taxon>
        <taxon>Magnoliopsida</taxon>
        <taxon>eudicotyledons</taxon>
        <taxon>Gunneridae</taxon>
        <taxon>Pentapetalae</taxon>
        <taxon>rosids</taxon>
        <taxon>malvids</taxon>
        <taxon>Myrtales</taxon>
        <taxon>Melastomataceae</taxon>
        <taxon>Melastomatoideae</taxon>
        <taxon>Melastomateae</taxon>
        <taxon>Melastoma</taxon>
    </lineage>
</organism>
<gene>
    <name evidence="1" type="ORF">MLD38_037609</name>
</gene>
<proteinExistence type="predicted"/>
<dbReference type="EMBL" id="CM042890">
    <property type="protein sequence ID" value="KAI4312818.1"/>
    <property type="molecule type" value="Genomic_DNA"/>
</dbReference>
<protein>
    <submittedName>
        <fullName evidence="1">Uncharacterized protein</fullName>
    </submittedName>
</protein>
<evidence type="ECO:0000313" key="2">
    <source>
        <dbReference type="Proteomes" id="UP001057402"/>
    </source>
</evidence>